<organism evidence="1 2">
    <name type="scientific">Mycena albidolilacea</name>
    <dbReference type="NCBI Taxonomy" id="1033008"/>
    <lineage>
        <taxon>Eukaryota</taxon>
        <taxon>Fungi</taxon>
        <taxon>Dikarya</taxon>
        <taxon>Basidiomycota</taxon>
        <taxon>Agaricomycotina</taxon>
        <taxon>Agaricomycetes</taxon>
        <taxon>Agaricomycetidae</taxon>
        <taxon>Agaricales</taxon>
        <taxon>Marasmiineae</taxon>
        <taxon>Mycenaceae</taxon>
        <taxon>Mycena</taxon>
    </lineage>
</organism>
<gene>
    <name evidence="1" type="ORF">DFH08DRAFT_714521</name>
</gene>
<evidence type="ECO:0000313" key="2">
    <source>
        <dbReference type="Proteomes" id="UP001218218"/>
    </source>
</evidence>
<dbReference type="EMBL" id="JARIHO010000056">
    <property type="protein sequence ID" value="KAJ7318714.1"/>
    <property type="molecule type" value="Genomic_DNA"/>
</dbReference>
<sequence>MRNEVKGCLRKDESCSARFPRDLYMKTEVDPNDGSIQVKKLEPMINCVTPDVTYCLRCNTDVTSLLSGTSIKAVVAYISDYVTKSSLKIYHMFQTVKAVLDNNTEHIGSSKTGRANSRVMIMQMVNSLTSKLQIGSPMASLYLLGNPDHYTNFTFKVVWWKSYVTEVNKAWNSSAEEEIGDELERVVLVKSENDYIGSDTTDDYVHRPAVFEDCSLFEFLQIASRKKRTKKQMEQFLKSMDEREPMDVDVAEPEDDDFIDHDLQEKDAEQQVGDKTDAVSAHPFIPTHPLYRTHYLRCDKRDLELCVPNFVGGPLPRRDEGDREYYCCTMLTLFKPWRSGGDLKNAVDNWSETFREHNFSAKALRLMNNFNIRYECNDARDDFSALDRRKRRALPLFSKGGSNSDSEDEDSE</sequence>
<name>A0AAD6ZDN1_9AGAR</name>
<protein>
    <submittedName>
        <fullName evidence="1">Uncharacterized protein</fullName>
    </submittedName>
</protein>
<reference evidence="1" key="1">
    <citation type="submission" date="2023-03" db="EMBL/GenBank/DDBJ databases">
        <title>Massive genome expansion in bonnet fungi (Mycena s.s.) driven by repeated elements and novel gene families across ecological guilds.</title>
        <authorList>
            <consortium name="Lawrence Berkeley National Laboratory"/>
            <person name="Harder C.B."/>
            <person name="Miyauchi S."/>
            <person name="Viragh M."/>
            <person name="Kuo A."/>
            <person name="Thoen E."/>
            <person name="Andreopoulos B."/>
            <person name="Lu D."/>
            <person name="Skrede I."/>
            <person name="Drula E."/>
            <person name="Henrissat B."/>
            <person name="Morin E."/>
            <person name="Kohler A."/>
            <person name="Barry K."/>
            <person name="LaButti K."/>
            <person name="Morin E."/>
            <person name="Salamov A."/>
            <person name="Lipzen A."/>
            <person name="Mereny Z."/>
            <person name="Hegedus B."/>
            <person name="Baldrian P."/>
            <person name="Stursova M."/>
            <person name="Weitz H."/>
            <person name="Taylor A."/>
            <person name="Grigoriev I.V."/>
            <person name="Nagy L.G."/>
            <person name="Martin F."/>
            <person name="Kauserud H."/>
        </authorList>
    </citation>
    <scope>NUCLEOTIDE SEQUENCE</scope>
    <source>
        <strain evidence="1">CBHHK002</strain>
    </source>
</reference>
<feature type="non-terminal residue" evidence="1">
    <location>
        <position position="1"/>
    </location>
</feature>
<proteinExistence type="predicted"/>
<dbReference type="AlphaFoldDB" id="A0AAD6ZDN1"/>
<dbReference type="Proteomes" id="UP001218218">
    <property type="component" value="Unassembled WGS sequence"/>
</dbReference>
<accession>A0AAD6ZDN1</accession>
<comment type="caution">
    <text evidence="1">The sequence shown here is derived from an EMBL/GenBank/DDBJ whole genome shotgun (WGS) entry which is preliminary data.</text>
</comment>
<evidence type="ECO:0000313" key="1">
    <source>
        <dbReference type="EMBL" id="KAJ7318714.1"/>
    </source>
</evidence>
<keyword evidence="2" id="KW-1185">Reference proteome</keyword>